<feature type="region of interest" description="Disordered" evidence="1">
    <location>
        <begin position="1"/>
        <end position="71"/>
    </location>
</feature>
<evidence type="ECO:0000313" key="2">
    <source>
        <dbReference type="EMBL" id="CAF5046077.1"/>
    </source>
</evidence>
<feature type="compositionally biased region" description="Basic residues" evidence="1">
    <location>
        <begin position="39"/>
        <end position="48"/>
    </location>
</feature>
<feature type="non-terminal residue" evidence="2">
    <location>
        <position position="1"/>
    </location>
</feature>
<protein>
    <submittedName>
        <fullName evidence="2">Uncharacterized protein</fullName>
    </submittedName>
</protein>
<proteinExistence type="predicted"/>
<evidence type="ECO:0000313" key="4">
    <source>
        <dbReference type="Proteomes" id="UP000681967"/>
    </source>
</evidence>
<dbReference type="AlphaFoldDB" id="A0A8S3ECM9"/>
<evidence type="ECO:0000313" key="3">
    <source>
        <dbReference type="EMBL" id="CAF5176802.1"/>
    </source>
</evidence>
<comment type="caution">
    <text evidence="2">The sequence shown here is derived from an EMBL/GenBank/DDBJ whole genome shotgun (WGS) entry which is preliminary data.</text>
</comment>
<evidence type="ECO:0000256" key="1">
    <source>
        <dbReference type="SAM" id="MobiDB-lite"/>
    </source>
</evidence>
<dbReference type="EMBL" id="CAJOBI010315877">
    <property type="protein sequence ID" value="CAF5176802.1"/>
    <property type="molecule type" value="Genomic_DNA"/>
</dbReference>
<sequence>LNDDTDQIISDDENTSSNTNRNMKTSHQLNNPEEQVSLRNKKKKKSKHPISISDKRQRRHQHKDGMKKLTC</sequence>
<feature type="compositionally biased region" description="Acidic residues" evidence="1">
    <location>
        <begin position="1"/>
        <end position="14"/>
    </location>
</feature>
<dbReference type="Proteomes" id="UP000676336">
    <property type="component" value="Unassembled WGS sequence"/>
</dbReference>
<name>A0A8S3ECM9_9BILA</name>
<feature type="compositionally biased region" description="Polar residues" evidence="1">
    <location>
        <begin position="15"/>
        <end position="38"/>
    </location>
</feature>
<dbReference type="EMBL" id="CAJOBH010225005">
    <property type="protein sequence ID" value="CAF5046077.1"/>
    <property type="molecule type" value="Genomic_DNA"/>
</dbReference>
<organism evidence="2 4">
    <name type="scientific">Rotaria magnacalcarata</name>
    <dbReference type="NCBI Taxonomy" id="392030"/>
    <lineage>
        <taxon>Eukaryota</taxon>
        <taxon>Metazoa</taxon>
        <taxon>Spiralia</taxon>
        <taxon>Gnathifera</taxon>
        <taxon>Rotifera</taxon>
        <taxon>Eurotatoria</taxon>
        <taxon>Bdelloidea</taxon>
        <taxon>Philodinida</taxon>
        <taxon>Philodinidae</taxon>
        <taxon>Rotaria</taxon>
    </lineage>
</organism>
<reference evidence="2" key="1">
    <citation type="submission" date="2021-02" db="EMBL/GenBank/DDBJ databases">
        <authorList>
            <person name="Nowell W R."/>
        </authorList>
    </citation>
    <scope>NUCLEOTIDE SEQUENCE</scope>
</reference>
<gene>
    <name evidence="2" type="ORF">BYL167_LOCUS57494</name>
    <name evidence="3" type="ORF">SMN809_LOCUS67702</name>
</gene>
<dbReference type="Proteomes" id="UP000681967">
    <property type="component" value="Unassembled WGS sequence"/>
</dbReference>
<accession>A0A8S3ECM9</accession>